<feature type="region of interest" description="Disordered" evidence="1">
    <location>
        <begin position="98"/>
        <end position="128"/>
    </location>
</feature>
<sequence>MSDASPPTDPRSLLDALRAGTALHGWPPEEVERARQLAAEPATAPPDQVATLPEPLALALLEGSVQAGQPALAEALSGSAPKTLAKAAKKALYQLRSRGIATAGPTRPPEPAPTRPEASGPEPLPALLTSIDGTGERVLEIARPLRGGGVEAIQVLYSDEHGVTRLQVADISRGDYRRAAKQATSPGPDAAVEIPHAEALERLALAVGLNLRTSTAFPQGLDTVLRHLEVRPRDTAPEIPPLEPEDERLANEAHALHDEEEMRGWLPPMGELERMAHALAELRESPLALTPAQRNAEVLRLAHARARAFLSAAPMRQLQASRLWEMALHFERLGKERPARLARAEARWLAHGPTGSLSRFAERLFEKALLVTLAEPRPARSAEPTRPEKREGERRSPGGIILP</sequence>
<dbReference type="EMBL" id="CP022163">
    <property type="protein sequence ID" value="ATB27258.1"/>
    <property type="molecule type" value="Genomic_DNA"/>
</dbReference>
<proteinExistence type="predicted"/>
<reference evidence="2 3" key="1">
    <citation type="submission" date="2017-06" db="EMBL/GenBank/DDBJ databases">
        <authorList>
            <person name="Kim H.J."/>
            <person name="Triplett B.A."/>
        </authorList>
    </citation>
    <scope>NUCLEOTIDE SEQUENCE [LARGE SCALE GENOMIC DNA]</scope>
    <source>
        <strain evidence="2 3">DSM 14713</strain>
    </source>
</reference>
<evidence type="ECO:0000313" key="3">
    <source>
        <dbReference type="Proteomes" id="UP000217289"/>
    </source>
</evidence>
<dbReference type="Proteomes" id="UP000217289">
    <property type="component" value="Chromosome"/>
</dbReference>
<name>A0A250I7T5_9BACT</name>
<dbReference type="KEGG" id="mbd:MEBOL_000696"/>
<organism evidence="2 3">
    <name type="scientific">Melittangium boletus DSM 14713</name>
    <dbReference type="NCBI Taxonomy" id="1294270"/>
    <lineage>
        <taxon>Bacteria</taxon>
        <taxon>Pseudomonadati</taxon>
        <taxon>Myxococcota</taxon>
        <taxon>Myxococcia</taxon>
        <taxon>Myxococcales</taxon>
        <taxon>Cystobacterineae</taxon>
        <taxon>Archangiaceae</taxon>
        <taxon>Melittangium</taxon>
    </lineage>
</organism>
<feature type="region of interest" description="Disordered" evidence="1">
    <location>
        <begin position="376"/>
        <end position="403"/>
    </location>
</feature>
<gene>
    <name evidence="2" type="ORF">MEBOL_000696</name>
</gene>
<feature type="compositionally biased region" description="Basic and acidic residues" evidence="1">
    <location>
        <begin position="377"/>
        <end position="396"/>
    </location>
</feature>
<dbReference type="AlphaFoldDB" id="A0A250I7T5"/>
<dbReference type="OrthoDB" id="5382353at2"/>
<accession>A0A250I7T5</accession>
<feature type="region of interest" description="Disordered" evidence="1">
    <location>
        <begin position="1"/>
        <end position="24"/>
    </location>
</feature>
<feature type="region of interest" description="Disordered" evidence="1">
    <location>
        <begin position="32"/>
        <end position="51"/>
    </location>
</feature>
<protein>
    <submittedName>
        <fullName evidence="2">Uncharacterized protein</fullName>
    </submittedName>
</protein>
<evidence type="ECO:0000313" key="2">
    <source>
        <dbReference type="EMBL" id="ATB27258.1"/>
    </source>
</evidence>
<keyword evidence="3" id="KW-1185">Reference proteome</keyword>
<evidence type="ECO:0000256" key="1">
    <source>
        <dbReference type="SAM" id="MobiDB-lite"/>
    </source>
</evidence>
<dbReference type="RefSeq" id="WP_095976078.1">
    <property type="nucleotide sequence ID" value="NZ_CP022163.1"/>
</dbReference>